<dbReference type="OMA" id="THANMAL"/>
<protein>
    <submittedName>
        <fullName evidence="2">Solute carrier family 22 member 24</fullName>
    </submittedName>
</protein>
<evidence type="ECO:0000313" key="2">
    <source>
        <dbReference type="EMBL" id="ODM90293.1"/>
    </source>
</evidence>
<evidence type="ECO:0000256" key="1">
    <source>
        <dbReference type="SAM" id="Phobius"/>
    </source>
</evidence>
<dbReference type="Proteomes" id="UP000094527">
    <property type="component" value="Unassembled WGS sequence"/>
</dbReference>
<reference evidence="2 3" key="1">
    <citation type="journal article" date="2016" name="Genome Biol. Evol.">
        <title>Gene Family Evolution Reflects Adaptation to Soil Environmental Stressors in the Genome of the Collembolan Orchesella cincta.</title>
        <authorList>
            <person name="Faddeeva-Vakhrusheva A."/>
            <person name="Derks M.F."/>
            <person name="Anvar S.Y."/>
            <person name="Agamennone V."/>
            <person name="Suring W."/>
            <person name="Smit S."/>
            <person name="van Straalen N.M."/>
            <person name="Roelofs D."/>
        </authorList>
    </citation>
    <scope>NUCLEOTIDE SEQUENCE [LARGE SCALE GENOMIC DNA]</scope>
    <source>
        <tissue evidence="2">Mixed pool</tissue>
    </source>
</reference>
<keyword evidence="1" id="KW-0472">Membrane</keyword>
<sequence>MGDHGSSGGFEAAFKLVGGSGRFQWYCIVLCSIQLLMMTWNHMGYIFIGAVPKHWCHVSELANSSWSEDQVKNISIPKIPQNGANGAESDVKYEQCRFYNLDFAQILSQSGGNFEAAYELAHHDQQEGHSSAPVAECQTWSYDKSLYLSTIVSEFDLVCDRRYMVATIQASYMIGAFLGTLVFGPLNDRLDAA</sequence>
<dbReference type="EMBL" id="LJIJ01002051">
    <property type="protein sequence ID" value="ODM90293.1"/>
    <property type="molecule type" value="Genomic_DNA"/>
</dbReference>
<keyword evidence="3" id="KW-1185">Reference proteome</keyword>
<proteinExistence type="predicted"/>
<dbReference type="OrthoDB" id="2544694at2759"/>
<name>A0A1D2MBF1_ORCCI</name>
<feature type="transmembrane region" description="Helical" evidence="1">
    <location>
        <begin position="163"/>
        <end position="183"/>
    </location>
</feature>
<dbReference type="AlphaFoldDB" id="A0A1D2MBF1"/>
<keyword evidence="1" id="KW-0812">Transmembrane</keyword>
<evidence type="ECO:0000313" key="3">
    <source>
        <dbReference type="Proteomes" id="UP000094527"/>
    </source>
</evidence>
<dbReference type="STRING" id="48709.A0A1D2MBF1"/>
<organism evidence="2 3">
    <name type="scientific">Orchesella cincta</name>
    <name type="common">Springtail</name>
    <name type="synonym">Podura cincta</name>
    <dbReference type="NCBI Taxonomy" id="48709"/>
    <lineage>
        <taxon>Eukaryota</taxon>
        <taxon>Metazoa</taxon>
        <taxon>Ecdysozoa</taxon>
        <taxon>Arthropoda</taxon>
        <taxon>Hexapoda</taxon>
        <taxon>Collembola</taxon>
        <taxon>Entomobryomorpha</taxon>
        <taxon>Entomobryoidea</taxon>
        <taxon>Orchesellidae</taxon>
        <taxon>Orchesellinae</taxon>
        <taxon>Orchesella</taxon>
    </lineage>
</organism>
<keyword evidence="1" id="KW-1133">Transmembrane helix</keyword>
<comment type="caution">
    <text evidence="2">The sequence shown here is derived from an EMBL/GenBank/DDBJ whole genome shotgun (WGS) entry which is preliminary data.</text>
</comment>
<accession>A0A1D2MBF1</accession>
<gene>
    <name evidence="2" type="ORF">Ocin01_16388</name>
</gene>